<dbReference type="Pfam" id="PF21788">
    <property type="entry name" value="TNP-like_GBD"/>
    <property type="match status" value="1"/>
</dbReference>
<dbReference type="Proteomes" id="UP000466442">
    <property type="component" value="Unassembled WGS sequence"/>
</dbReference>
<evidence type="ECO:0000313" key="2">
    <source>
        <dbReference type="EMBL" id="KAF6211699.1"/>
    </source>
</evidence>
<dbReference type="OrthoDB" id="6616029at2759"/>
<proteinExistence type="predicted"/>
<accession>A0A8S9XT07</accession>
<keyword evidence="3" id="KW-1185">Reference proteome</keyword>
<evidence type="ECO:0000259" key="1">
    <source>
        <dbReference type="Pfam" id="PF21788"/>
    </source>
</evidence>
<organism evidence="2 3">
    <name type="scientific">Apolygus lucorum</name>
    <name type="common">Small green plant bug</name>
    <name type="synonym">Lygocoris lucorum</name>
    <dbReference type="NCBI Taxonomy" id="248454"/>
    <lineage>
        <taxon>Eukaryota</taxon>
        <taxon>Metazoa</taxon>
        <taxon>Ecdysozoa</taxon>
        <taxon>Arthropoda</taxon>
        <taxon>Hexapoda</taxon>
        <taxon>Insecta</taxon>
        <taxon>Pterygota</taxon>
        <taxon>Neoptera</taxon>
        <taxon>Paraneoptera</taxon>
        <taxon>Hemiptera</taxon>
        <taxon>Heteroptera</taxon>
        <taxon>Panheteroptera</taxon>
        <taxon>Cimicomorpha</taxon>
        <taxon>Miridae</taxon>
        <taxon>Mirini</taxon>
        <taxon>Apolygus</taxon>
    </lineage>
</organism>
<feature type="domain" description="Transposable element P transposase-like GTP-binding insertion" evidence="1">
    <location>
        <begin position="14"/>
        <end position="62"/>
    </location>
</feature>
<comment type="caution">
    <text evidence="2">The sequence shown here is derived from an EMBL/GenBank/DDBJ whole genome shotgun (WGS) entry which is preliminary data.</text>
</comment>
<dbReference type="AlphaFoldDB" id="A0A8S9XT07"/>
<sequence>MFQHRLSFSAYSLMELMLKIFSRSVTATLETCVRHGILQQRASATAEVTRFFNDLFDSLNGYRETPEGGGVGLRCRVQRSREEMHLNFWSAALEKVRLRQNMVSIPTISGRL</sequence>
<name>A0A8S9XT07_APOLU</name>
<gene>
    <name evidence="2" type="ORF">GE061_012213</name>
</gene>
<evidence type="ECO:0000313" key="3">
    <source>
        <dbReference type="Proteomes" id="UP000466442"/>
    </source>
</evidence>
<dbReference type="InterPro" id="IPR048366">
    <property type="entry name" value="TNP-like_GBD"/>
</dbReference>
<dbReference type="EMBL" id="WIXP02000004">
    <property type="protein sequence ID" value="KAF6211699.1"/>
    <property type="molecule type" value="Genomic_DNA"/>
</dbReference>
<protein>
    <recommendedName>
        <fullName evidence="1">Transposable element P transposase-like GTP-binding insertion domain-containing protein</fullName>
    </recommendedName>
</protein>
<reference evidence="2" key="1">
    <citation type="journal article" date="2021" name="Mol. Ecol. Resour.">
        <title>Apolygus lucorum genome provides insights into omnivorousness and mesophyll feeding.</title>
        <authorList>
            <person name="Liu Y."/>
            <person name="Liu H."/>
            <person name="Wang H."/>
            <person name="Huang T."/>
            <person name="Liu B."/>
            <person name="Yang B."/>
            <person name="Yin L."/>
            <person name="Li B."/>
            <person name="Zhang Y."/>
            <person name="Zhang S."/>
            <person name="Jiang F."/>
            <person name="Zhang X."/>
            <person name="Ren Y."/>
            <person name="Wang B."/>
            <person name="Wang S."/>
            <person name="Lu Y."/>
            <person name="Wu K."/>
            <person name="Fan W."/>
            <person name="Wang G."/>
        </authorList>
    </citation>
    <scope>NUCLEOTIDE SEQUENCE</scope>
    <source>
        <strain evidence="2">12Hb</strain>
    </source>
</reference>